<organism evidence="1 2">
    <name type="scientific">Faecalibacterium prausnitzii</name>
    <dbReference type="NCBI Taxonomy" id="853"/>
    <lineage>
        <taxon>Bacteria</taxon>
        <taxon>Bacillati</taxon>
        <taxon>Bacillota</taxon>
        <taxon>Clostridia</taxon>
        <taxon>Eubacteriales</taxon>
        <taxon>Oscillospiraceae</taxon>
        <taxon>Faecalibacterium</taxon>
    </lineage>
</organism>
<dbReference type="Pfam" id="PF16162">
    <property type="entry name" value="KwaB"/>
    <property type="match status" value="1"/>
</dbReference>
<comment type="caution">
    <text evidence="1">The sequence shown here is derived from an EMBL/GenBank/DDBJ whole genome shotgun (WGS) entry which is preliminary data.</text>
</comment>
<gene>
    <name evidence="1" type="ORF">C4N25_09750</name>
</gene>
<protein>
    <recommendedName>
        <fullName evidence="3">DUF4868 domain-containing protein</fullName>
    </recommendedName>
</protein>
<accession>A0A329TJ88</accession>
<proteinExistence type="predicted"/>
<sequence>MTYTEDFKCILAKQDNVVNANLFILRNSNPKKIKVFPEEVSSVLLEKYFETLSVTTDESEFVDFIPDTVEKNTLQVINTEVLDLWPAMVTAKDRLQNVNRAEITVEDYNCSGNTIMMDIEFDDGEHVYFLTVYRNVAAWYRNNICFTKKETGKFHQQSGNVLALTPWVDAVIFDKKCYIINEVNFNRIFKFDEVIKNQVAANEREIRSMGFIDDSDIFMDFLVKSKRHKNSMAKIIMQKRLEKIRTFSPQYIREQIEHQPRLSFISYTENDKIVIDKKSFEAVMGILCGRINLDLITKELNGMMESE</sequence>
<evidence type="ECO:0000313" key="1">
    <source>
        <dbReference type="EMBL" id="RAW48800.1"/>
    </source>
</evidence>
<dbReference type="EMBL" id="PRKZ01000007">
    <property type="protein sequence ID" value="RAW48800.1"/>
    <property type="molecule type" value="Genomic_DNA"/>
</dbReference>
<evidence type="ECO:0008006" key="3">
    <source>
        <dbReference type="Google" id="ProtNLM"/>
    </source>
</evidence>
<dbReference type="AlphaFoldDB" id="A0A329TJ88"/>
<evidence type="ECO:0000313" key="2">
    <source>
        <dbReference type="Proteomes" id="UP000251634"/>
    </source>
</evidence>
<dbReference type="RefSeq" id="WP_112115909.1">
    <property type="nucleotide sequence ID" value="NZ_PRKZ01000007.1"/>
</dbReference>
<dbReference type="Proteomes" id="UP000251634">
    <property type="component" value="Unassembled WGS sequence"/>
</dbReference>
<dbReference type="InterPro" id="IPR032359">
    <property type="entry name" value="KwaB-like"/>
</dbReference>
<reference evidence="1 2" key="1">
    <citation type="submission" date="2018-02" db="EMBL/GenBank/DDBJ databases">
        <title>Complete genome sequencing of Faecalibacterium prausnitzii strains isolated from the human gut.</title>
        <authorList>
            <person name="Fitzgerald B.C."/>
            <person name="Shkoporov A.N."/>
            <person name="Ross P.R."/>
            <person name="Hill C."/>
        </authorList>
    </citation>
    <scope>NUCLEOTIDE SEQUENCE [LARGE SCALE GENOMIC DNA]</scope>
    <source>
        <strain evidence="1 2">APC942/8-14-2</strain>
    </source>
</reference>
<name>A0A329TJ88_9FIRM</name>